<dbReference type="InterPro" id="IPR001279">
    <property type="entry name" value="Metallo-B-lactamas"/>
</dbReference>
<dbReference type="Proteomes" id="UP000028073">
    <property type="component" value="Unassembled WGS sequence"/>
</dbReference>
<dbReference type="EMBL" id="JOKH01000008">
    <property type="protein sequence ID" value="KEQ14112.1"/>
    <property type="molecule type" value="Genomic_DNA"/>
</dbReference>
<name>A0A081N6N9_9GAMM</name>
<dbReference type="STRING" id="1137799.GZ78_26205"/>
<dbReference type="OrthoDB" id="9769598at2"/>
<reference evidence="2 3" key="1">
    <citation type="submission" date="2014-06" db="EMBL/GenBank/DDBJ databases">
        <title>Whole Genome Sequences of Three Symbiotic Endozoicomonas Bacteria.</title>
        <authorList>
            <person name="Neave M.J."/>
            <person name="Apprill A."/>
            <person name="Voolstra C.R."/>
        </authorList>
    </citation>
    <scope>NUCLEOTIDE SEQUENCE [LARGE SCALE GENOMIC DNA]</scope>
    <source>
        <strain evidence="2 3">DSM 25634</strain>
    </source>
</reference>
<proteinExistence type="predicted"/>
<dbReference type="eggNOG" id="COG0491">
    <property type="taxonomic scope" value="Bacteria"/>
</dbReference>
<evidence type="ECO:0000313" key="2">
    <source>
        <dbReference type="EMBL" id="KEQ14112.1"/>
    </source>
</evidence>
<comment type="caution">
    <text evidence="2">The sequence shown here is derived from an EMBL/GenBank/DDBJ whole genome shotgun (WGS) entry which is preliminary data.</text>
</comment>
<dbReference type="SMART" id="SM00849">
    <property type="entry name" value="Lactamase_B"/>
    <property type="match status" value="1"/>
</dbReference>
<gene>
    <name evidence="2" type="ORF">GZ78_26205</name>
</gene>
<dbReference type="InterPro" id="IPR036866">
    <property type="entry name" value="RibonucZ/Hydroxyglut_hydro"/>
</dbReference>
<dbReference type="SUPFAM" id="SSF56281">
    <property type="entry name" value="Metallo-hydrolase/oxidoreductase"/>
    <property type="match status" value="1"/>
</dbReference>
<dbReference type="AlphaFoldDB" id="A0A081N6N9"/>
<dbReference type="RefSeq" id="WP_034842049.1">
    <property type="nucleotide sequence ID" value="NZ_JOKH01000008.1"/>
</dbReference>
<dbReference type="PANTHER" id="PTHR42951">
    <property type="entry name" value="METALLO-BETA-LACTAMASE DOMAIN-CONTAINING"/>
    <property type="match status" value="1"/>
</dbReference>
<keyword evidence="3" id="KW-1185">Reference proteome</keyword>
<sequence>MSVLERIQHQDLDAIRVGRFNLGVNTSFIVYRLGETVIDTGPSNQWRFVKSFIAEKSLEQLLITHHHEDHAGNIGRISQMTGVTPLAPELSLKKLREGYPTPLMQKLVWGSPGKAAAKSLPDDIFLGSGEQVDAIFAPGHAKDMTCYLLPERGWLFSADLYIANHLKMLRADEDVNTLLKSILKVLDYDFELIFCPHRGIVKEGKKKLREKYDYIINLAGDVQMMNQKGASVIEITDQLLGKESVISLISGYNFSKRNLVKSCLDVTL</sequence>
<evidence type="ECO:0000313" key="3">
    <source>
        <dbReference type="Proteomes" id="UP000028073"/>
    </source>
</evidence>
<protein>
    <submittedName>
        <fullName evidence="2">Beta-lactamase</fullName>
    </submittedName>
</protein>
<dbReference type="Pfam" id="PF00753">
    <property type="entry name" value="Lactamase_B"/>
    <property type="match status" value="1"/>
</dbReference>
<accession>A0A081N6N9</accession>
<feature type="domain" description="Metallo-beta-lactamase" evidence="1">
    <location>
        <begin position="23"/>
        <end position="197"/>
    </location>
</feature>
<evidence type="ECO:0000259" key="1">
    <source>
        <dbReference type="SMART" id="SM00849"/>
    </source>
</evidence>
<organism evidence="2 3">
    <name type="scientific">Endozoicomonas numazuensis</name>
    <dbReference type="NCBI Taxonomy" id="1137799"/>
    <lineage>
        <taxon>Bacteria</taxon>
        <taxon>Pseudomonadati</taxon>
        <taxon>Pseudomonadota</taxon>
        <taxon>Gammaproteobacteria</taxon>
        <taxon>Oceanospirillales</taxon>
        <taxon>Endozoicomonadaceae</taxon>
        <taxon>Endozoicomonas</taxon>
    </lineage>
</organism>
<dbReference type="InterPro" id="IPR050855">
    <property type="entry name" value="NDM-1-like"/>
</dbReference>
<dbReference type="Gene3D" id="3.60.15.10">
    <property type="entry name" value="Ribonuclease Z/Hydroxyacylglutathione hydrolase-like"/>
    <property type="match status" value="1"/>
</dbReference>